<dbReference type="InterPro" id="IPR036069">
    <property type="entry name" value="DUF34/NIF3_sf"/>
</dbReference>
<feature type="binding site" evidence="2">
    <location>
        <position position="98"/>
    </location>
    <ligand>
        <name>a divalent metal cation</name>
        <dbReference type="ChEBI" id="CHEBI:60240"/>
        <label>1</label>
    </ligand>
</feature>
<comment type="similarity">
    <text evidence="1">Belongs to the GTP cyclohydrolase I type 2/NIF3 family.</text>
</comment>
<accession>A0A1G1YEL3</accession>
<dbReference type="Proteomes" id="UP000178501">
    <property type="component" value="Unassembled WGS sequence"/>
</dbReference>
<evidence type="ECO:0000256" key="2">
    <source>
        <dbReference type="PIRSR" id="PIRSR602678-1"/>
    </source>
</evidence>
<dbReference type="Pfam" id="PF01784">
    <property type="entry name" value="DUF34_NIF3"/>
    <property type="match status" value="1"/>
</dbReference>
<feature type="binding site" evidence="2">
    <location>
        <position position="97"/>
    </location>
    <ligand>
        <name>a divalent metal cation</name>
        <dbReference type="ChEBI" id="CHEBI:60240"/>
        <label>1</label>
    </ligand>
</feature>
<name>A0A1G1YEL3_9BACT</name>
<sequence>MTIQEIYDLAVKLGIQNDLRGEAKVRKILKKTKEKYEKLSGEKKKEFDDERLTNPFSDTRILADSKKEIKKIMVGIDIQPAELIIAKQMGVDLVIAHHPLGAALADLGDVMHLQAEVLAQYGVPINIAESLTKERISEVARGVSASNHFRTVDAAKLLNIGLICVHTPCDNLAATYLEKLIKKAKPETVGEIIQLLKKVPEYQEAVRRKTGPKIFVGSEENSAGQIVVSEITGGTEGAVGIYEKMSQAGIGTVIGMHMDEERKKEAQKYHINVVIAGHISSDSLGVNHFLDELEKRKIEIIPCSGLIRISRAKRRKAAADKPRARRARDKSR</sequence>
<organism evidence="3 4">
    <name type="scientific">Candidatus Buchananbacteria bacterium RIFCSPHIGHO2_02_FULL_45_11b</name>
    <dbReference type="NCBI Taxonomy" id="1797541"/>
    <lineage>
        <taxon>Bacteria</taxon>
        <taxon>Candidatus Buchananiibacteriota</taxon>
    </lineage>
</organism>
<reference evidence="3 4" key="1">
    <citation type="journal article" date="2016" name="Nat. Commun.">
        <title>Thousands of microbial genomes shed light on interconnected biogeochemical processes in an aquifer system.</title>
        <authorList>
            <person name="Anantharaman K."/>
            <person name="Brown C.T."/>
            <person name="Hug L.A."/>
            <person name="Sharon I."/>
            <person name="Castelle C.J."/>
            <person name="Probst A.J."/>
            <person name="Thomas B.C."/>
            <person name="Singh A."/>
            <person name="Wilkins M.J."/>
            <person name="Karaoz U."/>
            <person name="Brodie E.L."/>
            <person name="Williams K.H."/>
            <person name="Hubbard S.S."/>
            <person name="Banfield J.F."/>
        </authorList>
    </citation>
    <scope>NUCLEOTIDE SEQUENCE [LARGE SCALE GENOMIC DNA]</scope>
</reference>
<evidence type="ECO:0000256" key="1">
    <source>
        <dbReference type="ARBA" id="ARBA00006964"/>
    </source>
</evidence>
<protein>
    <submittedName>
        <fullName evidence="3">NGG1p interacting factor NIF3</fullName>
    </submittedName>
</protein>
<dbReference type="SUPFAM" id="SSF102705">
    <property type="entry name" value="NIF3 (NGG1p interacting factor 3)-like"/>
    <property type="match status" value="1"/>
</dbReference>
<comment type="caution">
    <text evidence="3">The sequence shown here is derived from an EMBL/GenBank/DDBJ whole genome shotgun (WGS) entry which is preliminary data.</text>
</comment>
<dbReference type="Gene3D" id="3.40.1390.30">
    <property type="entry name" value="NIF3 (NGG1p interacting factor 3)-like"/>
    <property type="match status" value="1"/>
</dbReference>
<dbReference type="AlphaFoldDB" id="A0A1G1YEL3"/>
<evidence type="ECO:0000313" key="3">
    <source>
        <dbReference type="EMBL" id="OGY50773.1"/>
    </source>
</evidence>
<evidence type="ECO:0000313" key="4">
    <source>
        <dbReference type="Proteomes" id="UP000178501"/>
    </source>
</evidence>
<gene>
    <name evidence="3" type="ORF">A3J65_00275</name>
</gene>
<keyword evidence="2" id="KW-0479">Metal-binding</keyword>
<dbReference type="GO" id="GO:0046872">
    <property type="term" value="F:metal ion binding"/>
    <property type="evidence" value="ECO:0007669"/>
    <property type="project" value="UniProtKB-KW"/>
</dbReference>
<dbReference type="InterPro" id="IPR002678">
    <property type="entry name" value="DUF34/NIF3"/>
</dbReference>
<dbReference type="EMBL" id="MHIK01000053">
    <property type="protein sequence ID" value="OGY50773.1"/>
    <property type="molecule type" value="Genomic_DNA"/>
</dbReference>
<proteinExistence type="inferred from homology"/>